<dbReference type="PANTHER" id="PTHR38760:SF1">
    <property type="entry name" value="ADENYLATE CYCLASE"/>
    <property type="match status" value="1"/>
</dbReference>
<dbReference type="STRING" id="1121439.dsat_1428"/>
<comment type="caution">
    <text evidence="2">The sequence shown here is derived from an EMBL/GenBank/DDBJ whole genome shotgun (WGS) entry which is preliminary data.</text>
</comment>
<evidence type="ECO:0000313" key="2">
    <source>
        <dbReference type="EMBL" id="EPR30706.1"/>
    </source>
</evidence>
<proteinExistence type="predicted"/>
<reference evidence="2 3" key="1">
    <citation type="journal article" date="2013" name="Genome Announc.">
        <title>Draft genome sequences for three mercury-methylating, sulfate-reducing bacteria.</title>
        <authorList>
            <person name="Brown S.D."/>
            <person name="Hurt R.A.Jr."/>
            <person name="Gilmour C.C."/>
            <person name="Elias D.A."/>
        </authorList>
    </citation>
    <scope>NUCLEOTIDE SEQUENCE [LARGE SCALE GENOMIC DNA]</scope>
    <source>
        <strain evidence="2 3">DSM 16529</strain>
    </source>
</reference>
<dbReference type="InterPro" id="IPR001646">
    <property type="entry name" value="5peptide_repeat"/>
</dbReference>
<organism evidence="2 3">
    <name type="scientific">Alkalidesulfovibrio alkalitolerans DSM 16529</name>
    <dbReference type="NCBI Taxonomy" id="1121439"/>
    <lineage>
        <taxon>Bacteria</taxon>
        <taxon>Pseudomonadati</taxon>
        <taxon>Thermodesulfobacteriota</taxon>
        <taxon>Desulfovibrionia</taxon>
        <taxon>Desulfovibrionales</taxon>
        <taxon>Desulfovibrionaceae</taxon>
        <taxon>Alkalidesulfovibrio</taxon>
    </lineage>
</organism>
<gene>
    <name evidence="2" type="ORF">dsat_1428</name>
</gene>
<dbReference type="Pfam" id="PF12633">
    <property type="entry name" value="Adenyl_cycl_N"/>
    <property type="match status" value="1"/>
</dbReference>
<dbReference type="EMBL" id="ATHI01000031">
    <property type="protein sequence ID" value="EPR30706.1"/>
    <property type="molecule type" value="Genomic_DNA"/>
</dbReference>
<dbReference type="InterPro" id="IPR024685">
    <property type="entry name" value="Adenylate_cyclase_1_N"/>
</dbReference>
<dbReference type="InterPro" id="IPR000274">
    <property type="entry name" value="Adenylate_cyclase_1"/>
</dbReference>
<dbReference type="Proteomes" id="UP000014975">
    <property type="component" value="Unassembled WGS sequence"/>
</dbReference>
<evidence type="ECO:0000313" key="3">
    <source>
        <dbReference type="Proteomes" id="UP000014975"/>
    </source>
</evidence>
<dbReference type="PATRIC" id="fig|1121439.3.peg.2814"/>
<name>S7T296_9BACT</name>
<sequence>MSPETTLVAEVSVSEALRLAAALRERLLPGRESGLGGSVWTELLEVFARVDANRTEVRRAAAEVVTVLAQPGACARDAGTLRECLRLLLGLGGHGPQVALRLLDEMPLPLAQMIVLMDSLSPRERLHLANALCLGVQSVDAGLAEHAHVLMASLDLPVVDVTDFLADLQNRGAELAWPIKERLRNGEYGRFLRERFAADPAHLENPVLLDAAAALGDMAAVTRLVVTSAPPARPSARLLRLAARQVVADDPWIAKTILAGLGASCPEVVGAAAHALVEIGFDKSGQLLGRLFSRSRDMRRVLAHRALVLPRGAFEEFLAQFDAAGGRKITVYLFFCLVRLDPDFCLACLKRKELGFASLLSDEDAQAVESFILSQRKRGRDDERRIEGAFVPGAEQASIPSRGFLARFFGRERADPGHVLGRQRGVDGIDFSSTSLKLGSFTDRTVRDCVFAGATLASARFERTTFGGVDFAGAKLTSCTFVSCSFTACSLRGAALRDCVFVDCEFKAADLSEARLDGVRFRGAMFVACHFGGAVLFGCTFSESQFRHCHLAQARLDRTRIRSSRLLACFLPDMNCRECSFAGVEFSECSLVSSAFAECSFTCVTARQTAFAGCRAVGCKADSAPFMRLMEETLWPLLEDLDAGRAVEAPTKALKEGRAARFMDAVLRRFARQRSLRVAELRMAGENDRRLAWAEAIMTARQAKFLRLLPALLNGREYEAEHGLLGVPACRLEGFAPSFEQAEELTALTDSTLPKGRGGKINIAGLYAMGSLGTLAQSVKSDLDCWVCLDDGRVDALALDGLRGKLAHLEAWARDEFGLEVHFFLMTLDDIRVNRFGASDEESSGSAQALLLKDEFYRTFLRLGGGVPAWCLMPSGISAEEYERLLPEVLAHPLCEPRRVIDLGPLLEIPPEEFFGACLWQIVKAIKSPFKSIMKLGLLEQYARQNPSKGGLLCEEIKANIVRRVPDPWAIDPSLALYARVRSYYKDIGETQALYLLREAFAQRFSLVAPTPCSSLARSGVLAAMRQVFGDGAEPGVRSGNEQWSLARSSKMGTLIGAFMIGAYGRIRERLAQGEAMVASRITPQDMTRLGRRIICAFARRDHKVERAPFLMQAKRAFREMHLSADKAPGRKTRWRIKGRPFGAAAGEWETVRVSEDPVALFAFIVANGFWSESTPLHGDATIAPLAMEEVTGLLNTLTAFFAQDSFEVDPDAYLGEEQVVRAFFVLNLLASRDAKELREVWSICLTSWGELLCIHDTKPDPIIFKSAAHYLTRRHRLTPQPFAVLDSFIPRRSPCPRIVLA</sequence>
<accession>S7T296</accession>
<dbReference type="PANTHER" id="PTHR38760">
    <property type="entry name" value="ADENYLATE CYCLASE"/>
    <property type="match status" value="1"/>
</dbReference>
<evidence type="ECO:0000259" key="1">
    <source>
        <dbReference type="Pfam" id="PF12633"/>
    </source>
</evidence>
<dbReference type="eggNOG" id="COG3072">
    <property type="taxonomic scope" value="Bacteria"/>
</dbReference>
<dbReference type="SUPFAM" id="SSF141571">
    <property type="entry name" value="Pentapeptide repeat-like"/>
    <property type="match status" value="1"/>
</dbReference>
<feature type="domain" description="Adenylate cyclase class-I N-terminal" evidence="1">
    <location>
        <begin position="681"/>
        <end position="870"/>
    </location>
</feature>
<dbReference type="GO" id="GO:0006171">
    <property type="term" value="P:cAMP biosynthetic process"/>
    <property type="evidence" value="ECO:0007669"/>
    <property type="project" value="InterPro"/>
</dbReference>
<protein>
    <submittedName>
        <fullName evidence="2">Adenylate cyclase</fullName>
    </submittedName>
</protein>
<dbReference type="GO" id="GO:0004016">
    <property type="term" value="F:adenylate cyclase activity"/>
    <property type="evidence" value="ECO:0007669"/>
    <property type="project" value="InterPro"/>
</dbReference>
<dbReference type="eggNOG" id="COG1357">
    <property type="taxonomic scope" value="Bacteria"/>
</dbReference>
<dbReference type="Pfam" id="PF13599">
    <property type="entry name" value="Pentapeptide_4"/>
    <property type="match status" value="1"/>
</dbReference>
<dbReference type="Pfam" id="PF01295">
    <property type="entry name" value="Adenylate_cycl"/>
    <property type="match status" value="1"/>
</dbReference>
<keyword evidence="3" id="KW-1185">Reference proteome</keyword>
<dbReference type="Gene3D" id="2.160.20.80">
    <property type="entry name" value="E3 ubiquitin-protein ligase SopA"/>
    <property type="match status" value="2"/>
</dbReference>